<dbReference type="InterPro" id="IPR003646">
    <property type="entry name" value="SH3-like_bac-type"/>
</dbReference>
<reference evidence="4 5" key="1">
    <citation type="journal article" date="2017" name="PLoS ONE">
        <title>Development of a real-time PCR for detection of Staphylococcus pseudintermedius using a novel automated comparison of whole-genome sequences.</title>
        <authorList>
            <person name="Verstappen K.M."/>
            <person name="Huijbregts L."/>
            <person name="Spaninks M."/>
            <person name="Wagenaar J.A."/>
            <person name="Fluit A.C."/>
            <person name="Duim B."/>
        </authorList>
    </citation>
    <scope>NUCLEOTIDE SEQUENCE [LARGE SCALE GENOMIC DNA]</scope>
    <source>
        <strain evidence="4 5">215070706401-1</strain>
    </source>
</reference>
<dbReference type="InterPro" id="IPR038765">
    <property type="entry name" value="Papain-like_cys_pep_sf"/>
</dbReference>
<dbReference type="Pfam" id="PF05257">
    <property type="entry name" value="CHAP"/>
    <property type="match status" value="1"/>
</dbReference>
<dbReference type="SUPFAM" id="SSF54001">
    <property type="entry name" value="Cysteine proteinases"/>
    <property type="match status" value="1"/>
</dbReference>
<dbReference type="AlphaFoldDB" id="A0A2A4GZB0"/>
<evidence type="ECO:0000313" key="4">
    <source>
        <dbReference type="EMBL" id="PCF56201.1"/>
    </source>
</evidence>
<dbReference type="Pfam" id="PF08460">
    <property type="entry name" value="SH3_5"/>
    <property type="match status" value="2"/>
</dbReference>
<dbReference type="Gene3D" id="3.90.1720.10">
    <property type="entry name" value="endopeptidase domain like (from Nostoc punctiforme)"/>
    <property type="match status" value="1"/>
</dbReference>
<comment type="catalytic activity">
    <reaction evidence="1">
        <text>Hydrolyzes the link between N-acetylmuramoyl residues and L-amino acid residues in certain cell-wall glycopeptides.</text>
        <dbReference type="EC" id="3.5.1.28"/>
    </reaction>
</comment>
<name>A0A2A4GZB0_9STAP</name>
<evidence type="ECO:0000256" key="2">
    <source>
        <dbReference type="ARBA" id="ARBA00011901"/>
    </source>
</evidence>
<dbReference type="EMBL" id="MWUU01000004">
    <property type="protein sequence ID" value="PCF56201.1"/>
    <property type="molecule type" value="Genomic_DNA"/>
</dbReference>
<sequence>MNVFNNQSAYAETTRKLNWSQKNATQYIQQHIGVGVDFDGYYGYQCMDLIVDYMYQLSNGNVRLNGNAYQAKNNDLGNYAKVYSKKSGFIPKTGDIVVWSPKAWNGHYGHIGIVKEASSKHFTTLEQNTKGNLSFGGVGALVKHQYKDVAYYIRPHFSNKNQPPPSSYSDTPLNPKMVISHWMKTKSGMTYRHENGQYTVTRNNGLTVYSTPSLNGKVAMNLKAATTLNYDSKYVNDGYVWVSFMKNHQRYYIQTGYSDGNRGYKIDSEPFGAFTKVNFAEPSYSDVLYNSNAITSKWQKTKSGITMRYENGRFKVTKDKGVAIYKQPNNDGKQFDTLKKDQHLIYDYKYIHDGYVWLGFEKNGKRYYAQVGYSDGKYGFKPKTQPFGKFD</sequence>
<evidence type="ECO:0000313" key="5">
    <source>
        <dbReference type="Proteomes" id="UP000218335"/>
    </source>
</evidence>
<feature type="domain" description="Peptidase C51" evidence="3">
    <location>
        <begin position="21"/>
        <end position="154"/>
    </location>
</feature>
<dbReference type="PROSITE" id="PS50911">
    <property type="entry name" value="CHAP"/>
    <property type="match status" value="1"/>
</dbReference>
<comment type="caution">
    <text evidence="4">The sequence shown here is derived from an EMBL/GenBank/DDBJ whole genome shotgun (WGS) entry which is preliminary data.</text>
</comment>
<evidence type="ECO:0000256" key="1">
    <source>
        <dbReference type="ARBA" id="ARBA00001561"/>
    </source>
</evidence>
<dbReference type="GO" id="GO:0008745">
    <property type="term" value="F:N-acetylmuramoyl-L-alanine amidase activity"/>
    <property type="evidence" value="ECO:0007669"/>
    <property type="project" value="UniProtKB-EC"/>
</dbReference>
<organism evidence="4 5">
    <name type="scientific">Staphylococcus delphini</name>
    <dbReference type="NCBI Taxonomy" id="53344"/>
    <lineage>
        <taxon>Bacteria</taxon>
        <taxon>Bacillati</taxon>
        <taxon>Bacillota</taxon>
        <taxon>Bacilli</taxon>
        <taxon>Bacillales</taxon>
        <taxon>Staphylococcaceae</taxon>
        <taxon>Staphylococcus</taxon>
        <taxon>Staphylococcus intermedius group</taxon>
    </lineage>
</organism>
<protein>
    <recommendedName>
        <fullName evidence="2">N-acetylmuramoyl-L-alanine amidase</fullName>
        <ecNumber evidence="2">3.5.1.28</ecNumber>
    </recommendedName>
</protein>
<dbReference type="EC" id="3.5.1.28" evidence="2"/>
<accession>A0A2A4GZB0</accession>
<dbReference type="Proteomes" id="UP000218335">
    <property type="component" value="Unassembled WGS sequence"/>
</dbReference>
<dbReference type="Gene3D" id="2.30.30.40">
    <property type="entry name" value="SH3 Domains"/>
    <property type="match status" value="2"/>
</dbReference>
<gene>
    <name evidence="4" type="ORF">B5C08_04140</name>
</gene>
<evidence type="ECO:0000259" key="3">
    <source>
        <dbReference type="PROSITE" id="PS50911"/>
    </source>
</evidence>
<proteinExistence type="predicted"/>
<dbReference type="InterPro" id="IPR007921">
    <property type="entry name" value="CHAP_dom"/>
</dbReference>